<dbReference type="AlphaFoldDB" id="A0A9P6AHC2"/>
<comment type="caution">
    <text evidence="2">The sequence shown here is derived from an EMBL/GenBank/DDBJ whole genome shotgun (WGS) entry which is preliminary data.</text>
</comment>
<dbReference type="OrthoDB" id="3231934at2759"/>
<dbReference type="Proteomes" id="UP000886523">
    <property type="component" value="Unassembled WGS sequence"/>
</dbReference>
<keyword evidence="3" id="KW-1185">Reference proteome</keyword>
<dbReference type="EMBL" id="MU129138">
    <property type="protein sequence ID" value="KAF9505751.1"/>
    <property type="molecule type" value="Genomic_DNA"/>
</dbReference>
<evidence type="ECO:0000313" key="3">
    <source>
        <dbReference type="Proteomes" id="UP000886523"/>
    </source>
</evidence>
<evidence type="ECO:0000313" key="2">
    <source>
        <dbReference type="EMBL" id="KAF9505751.1"/>
    </source>
</evidence>
<evidence type="ECO:0000256" key="1">
    <source>
        <dbReference type="SAM" id="MobiDB-lite"/>
    </source>
</evidence>
<organism evidence="2 3">
    <name type="scientific">Hydnum rufescens UP504</name>
    <dbReference type="NCBI Taxonomy" id="1448309"/>
    <lineage>
        <taxon>Eukaryota</taxon>
        <taxon>Fungi</taxon>
        <taxon>Dikarya</taxon>
        <taxon>Basidiomycota</taxon>
        <taxon>Agaricomycotina</taxon>
        <taxon>Agaricomycetes</taxon>
        <taxon>Cantharellales</taxon>
        <taxon>Hydnaceae</taxon>
        <taxon>Hydnum</taxon>
    </lineage>
</organism>
<feature type="compositionally biased region" description="Polar residues" evidence="1">
    <location>
        <begin position="14"/>
        <end position="28"/>
    </location>
</feature>
<accession>A0A9P6AHC2</accession>
<reference evidence="2" key="1">
    <citation type="journal article" date="2020" name="Nat. Commun.">
        <title>Large-scale genome sequencing of mycorrhizal fungi provides insights into the early evolution of symbiotic traits.</title>
        <authorList>
            <person name="Miyauchi S."/>
            <person name="Kiss E."/>
            <person name="Kuo A."/>
            <person name="Drula E."/>
            <person name="Kohler A."/>
            <person name="Sanchez-Garcia M."/>
            <person name="Morin E."/>
            <person name="Andreopoulos B."/>
            <person name="Barry K.W."/>
            <person name="Bonito G."/>
            <person name="Buee M."/>
            <person name="Carver A."/>
            <person name="Chen C."/>
            <person name="Cichocki N."/>
            <person name="Clum A."/>
            <person name="Culley D."/>
            <person name="Crous P.W."/>
            <person name="Fauchery L."/>
            <person name="Girlanda M."/>
            <person name="Hayes R.D."/>
            <person name="Keri Z."/>
            <person name="LaButti K."/>
            <person name="Lipzen A."/>
            <person name="Lombard V."/>
            <person name="Magnuson J."/>
            <person name="Maillard F."/>
            <person name="Murat C."/>
            <person name="Nolan M."/>
            <person name="Ohm R.A."/>
            <person name="Pangilinan J."/>
            <person name="Pereira M.F."/>
            <person name="Perotto S."/>
            <person name="Peter M."/>
            <person name="Pfister S."/>
            <person name="Riley R."/>
            <person name="Sitrit Y."/>
            <person name="Stielow J.B."/>
            <person name="Szollosi G."/>
            <person name="Zifcakova L."/>
            <person name="Stursova M."/>
            <person name="Spatafora J.W."/>
            <person name="Tedersoo L."/>
            <person name="Vaario L.M."/>
            <person name="Yamada A."/>
            <person name="Yan M."/>
            <person name="Wang P."/>
            <person name="Xu J."/>
            <person name="Bruns T."/>
            <person name="Baldrian P."/>
            <person name="Vilgalys R."/>
            <person name="Dunand C."/>
            <person name="Henrissat B."/>
            <person name="Grigoriev I.V."/>
            <person name="Hibbett D."/>
            <person name="Nagy L.G."/>
            <person name="Martin F.M."/>
        </authorList>
    </citation>
    <scope>NUCLEOTIDE SEQUENCE</scope>
    <source>
        <strain evidence="2">UP504</strain>
    </source>
</reference>
<protein>
    <submittedName>
        <fullName evidence="2">Uncharacterized protein</fullName>
    </submittedName>
</protein>
<sequence>MDELAWQQKDDPQEQTLDNSRKLSSADFTENAARLTRRPENAKNRKRIRKFQKVLGIEKDVKPRWYKVADPSDLPRDAVSSLLLIAYVVRAFVWSFCVSRCGHHCRYSAVLISRVSRLIL</sequence>
<gene>
    <name evidence="2" type="ORF">BS47DRAFT_1489723</name>
</gene>
<feature type="region of interest" description="Disordered" evidence="1">
    <location>
        <begin position="1"/>
        <end position="45"/>
    </location>
</feature>
<proteinExistence type="predicted"/>
<name>A0A9P6AHC2_9AGAM</name>